<dbReference type="InterPro" id="IPR050131">
    <property type="entry name" value="Peptidase_S8_subtilisin-like"/>
</dbReference>
<evidence type="ECO:0000256" key="1">
    <source>
        <dbReference type="ARBA" id="ARBA00011073"/>
    </source>
</evidence>
<keyword evidence="5 6" id="KW-0720">Serine protease</keyword>
<feature type="domain" description="Peptidase S8/S53" evidence="8">
    <location>
        <begin position="233"/>
        <end position="496"/>
    </location>
</feature>
<dbReference type="CDD" id="cd00306">
    <property type="entry name" value="Peptidases_S8_S53"/>
    <property type="match status" value="1"/>
</dbReference>
<dbReference type="PROSITE" id="PS51892">
    <property type="entry name" value="SUBTILASE"/>
    <property type="match status" value="1"/>
</dbReference>
<evidence type="ECO:0000256" key="5">
    <source>
        <dbReference type="ARBA" id="ARBA00022825"/>
    </source>
</evidence>
<evidence type="ECO:0000256" key="4">
    <source>
        <dbReference type="ARBA" id="ARBA00022801"/>
    </source>
</evidence>
<dbReference type="InterPro" id="IPR036852">
    <property type="entry name" value="Peptidase_S8/S53_dom_sf"/>
</dbReference>
<feature type="chain" id="PRO_5012305084" evidence="7">
    <location>
        <begin position="24"/>
        <end position="588"/>
    </location>
</feature>
<accession>A0A1Y1XBV5</accession>
<feature type="active site" description="Charge relay system" evidence="6">
    <location>
        <position position="242"/>
    </location>
</feature>
<reference evidence="9 10" key="2">
    <citation type="submission" date="2016-08" db="EMBL/GenBank/DDBJ databases">
        <title>Pervasive Adenine N6-methylation of Active Genes in Fungi.</title>
        <authorList>
            <consortium name="DOE Joint Genome Institute"/>
            <person name="Mondo S.J."/>
            <person name="Dannebaum R.O."/>
            <person name="Kuo R.C."/>
            <person name="Labutti K."/>
            <person name="Haridas S."/>
            <person name="Kuo A."/>
            <person name="Salamov A."/>
            <person name="Ahrendt S.R."/>
            <person name="Lipzen A."/>
            <person name="Sullivan W."/>
            <person name="Andreopoulos W.B."/>
            <person name="Clum A."/>
            <person name="Lindquist E."/>
            <person name="Daum C."/>
            <person name="Ramamoorthy G.K."/>
            <person name="Gryganskyi A."/>
            <person name="Culley D."/>
            <person name="Magnuson J.K."/>
            <person name="James T.Y."/>
            <person name="O'Malley M.A."/>
            <person name="Stajich J.E."/>
            <person name="Spatafora J.W."/>
            <person name="Visel A."/>
            <person name="Grigoriev I.V."/>
        </authorList>
    </citation>
    <scope>NUCLEOTIDE SEQUENCE [LARGE SCALE GENOMIC DNA]</scope>
    <source>
        <strain evidence="9 10">S4</strain>
    </source>
</reference>
<dbReference type="Proteomes" id="UP000193944">
    <property type="component" value="Unassembled WGS sequence"/>
</dbReference>
<keyword evidence="4 6" id="KW-0378">Hydrolase</keyword>
<organism evidence="9 10">
    <name type="scientific">Anaeromyces robustus</name>
    <dbReference type="NCBI Taxonomy" id="1754192"/>
    <lineage>
        <taxon>Eukaryota</taxon>
        <taxon>Fungi</taxon>
        <taxon>Fungi incertae sedis</taxon>
        <taxon>Chytridiomycota</taxon>
        <taxon>Chytridiomycota incertae sedis</taxon>
        <taxon>Neocallimastigomycetes</taxon>
        <taxon>Neocallimastigales</taxon>
        <taxon>Neocallimastigaceae</taxon>
        <taxon>Anaeromyces</taxon>
    </lineage>
</organism>
<dbReference type="GO" id="GO:0004252">
    <property type="term" value="F:serine-type endopeptidase activity"/>
    <property type="evidence" value="ECO:0007669"/>
    <property type="project" value="UniProtKB-UniRule"/>
</dbReference>
<evidence type="ECO:0000313" key="9">
    <source>
        <dbReference type="EMBL" id="ORX83217.1"/>
    </source>
</evidence>
<keyword evidence="2" id="KW-0147">Chitin-binding</keyword>
<evidence type="ECO:0000256" key="2">
    <source>
        <dbReference type="ARBA" id="ARBA00022669"/>
    </source>
</evidence>
<feature type="active site" description="Charge relay system" evidence="6">
    <location>
        <position position="290"/>
    </location>
</feature>
<dbReference type="GO" id="GO:0008061">
    <property type="term" value="F:chitin binding"/>
    <property type="evidence" value="ECO:0007669"/>
    <property type="project" value="UniProtKB-KW"/>
</dbReference>
<dbReference type="GO" id="GO:0006508">
    <property type="term" value="P:proteolysis"/>
    <property type="evidence" value="ECO:0007669"/>
    <property type="project" value="UniProtKB-KW"/>
</dbReference>
<evidence type="ECO:0000256" key="3">
    <source>
        <dbReference type="ARBA" id="ARBA00022670"/>
    </source>
</evidence>
<dbReference type="Gene3D" id="3.40.50.200">
    <property type="entry name" value="Peptidase S8/S53 domain"/>
    <property type="match status" value="1"/>
</dbReference>
<dbReference type="OrthoDB" id="19448at2759"/>
<evidence type="ECO:0000256" key="6">
    <source>
        <dbReference type="PROSITE-ProRule" id="PRU01240"/>
    </source>
</evidence>
<keyword evidence="3 6" id="KW-0645">Protease</keyword>
<dbReference type="InterPro" id="IPR036861">
    <property type="entry name" value="Endochitinase-like_sf"/>
</dbReference>
<dbReference type="InterPro" id="IPR000209">
    <property type="entry name" value="Peptidase_S8/S53_dom"/>
</dbReference>
<dbReference type="STRING" id="1754192.A0A1Y1XBV5"/>
<dbReference type="Gene3D" id="3.30.60.10">
    <property type="entry name" value="Endochitinase-like"/>
    <property type="match status" value="1"/>
</dbReference>
<dbReference type="PANTHER" id="PTHR43806">
    <property type="entry name" value="PEPTIDASE S8"/>
    <property type="match status" value="1"/>
</dbReference>
<sequence>MRKLINVFLLSIIITLFTNNIHAMNINVNKNNKIETESLKNDVQKLKEIENDPNADNFYLIFVNYTLVDNDNENNTEKIHNKRHEENREEFINSLMDEIHDLITDNIDTYKHPEDVEEILDKEKLRKRDDQFYFGIVNNISSLKDITVLTAILSENLVDNVKNMNGVYDCIPNRAFDLHNSYHEQEILEETKWSKLAMKNNTDVHLSLISQGIYNPKLISKYDNTFYYPEQAGKNSKIVIIDSAFNFNHEEFSNTDRTVSCVIGVDHRGEILTLYDSKECIVGYSDSIDHGTVTADLAGGLQHGVAPNADIYGFPVALELNFITVITVLQFIAKYLLVMNDNNKIVFNFSFGSIYKKNEFSSYFEYLQYLIDNYNNHGVIFVASAGNYNRSVYNVTSEERIYPCYLDKVICVGATDNPYNTTSNNSEQLLVNSYRKADFSDYGDGVDIYAPGYHNYAINSIEKKKNTEGIFNGTSGSAPIVAGVVATIMSEYPKTTFNYDSMLNYLKKISFKNAIVDIEKDHPSNYFINNGKHVVYSEDDIYYGCGINAGYNKCGDKSCCSSDGYCVKDENSCKIENGCQSNYGICNL</sequence>
<comment type="similarity">
    <text evidence="1 6">Belongs to the peptidase S8 family.</text>
</comment>
<feature type="signal peptide" evidence="7">
    <location>
        <begin position="1"/>
        <end position="23"/>
    </location>
</feature>
<comment type="caution">
    <text evidence="9">The sequence shown here is derived from an EMBL/GenBank/DDBJ whole genome shotgun (WGS) entry which is preliminary data.</text>
</comment>
<dbReference type="PANTHER" id="PTHR43806:SF11">
    <property type="entry name" value="CEREVISIN-RELATED"/>
    <property type="match status" value="1"/>
</dbReference>
<evidence type="ECO:0000313" key="10">
    <source>
        <dbReference type="Proteomes" id="UP000193944"/>
    </source>
</evidence>
<dbReference type="SUPFAM" id="SSF52743">
    <property type="entry name" value="Subtilisin-like"/>
    <property type="match status" value="1"/>
</dbReference>
<dbReference type="EMBL" id="MCFG01000077">
    <property type="protein sequence ID" value="ORX83217.1"/>
    <property type="molecule type" value="Genomic_DNA"/>
</dbReference>
<evidence type="ECO:0000259" key="8">
    <source>
        <dbReference type="Pfam" id="PF00082"/>
    </source>
</evidence>
<dbReference type="InterPro" id="IPR015500">
    <property type="entry name" value="Peptidase_S8_subtilisin-rel"/>
</dbReference>
<protein>
    <submittedName>
        <fullName evidence="9">Subtilisin-like protein</fullName>
    </submittedName>
</protein>
<dbReference type="AlphaFoldDB" id="A0A1Y1XBV5"/>
<keyword evidence="10" id="KW-1185">Reference proteome</keyword>
<dbReference type="Pfam" id="PF00082">
    <property type="entry name" value="Peptidase_S8"/>
    <property type="match status" value="1"/>
</dbReference>
<dbReference type="CDD" id="cd00035">
    <property type="entry name" value="ChtBD1"/>
    <property type="match status" value="1"/>
</dbReference>
<reference evidence="9 10" key="1">
    <citation type="submission" date="2016-08" db="EMBL/GenBank/DDBJ databases">
        <title>A Parts List for Fungal Cellulosomes Revealed by Comparative Genomics.</title>
        <authorList>
            <consortium name="DOE Joint Genome Institute"/>
            <person name="Haitjema C.H."/>
            <person name="Gilmore S.P."/>
            <person name="Henske J.K."/>
            <person name="Solomon K.V."/>
            <person name="De Groot R."/>
            <person name="Kuo A."/>
            <person name="Mondo S.J."/>
            <person name="Salamov A.A."/>
            <person name="Labutti K."/>
            <person name="Zhao Z."/>
            <person name="Chiniquy J."/>
            <person name="Barry K."/>
            <person name="Brewer H.M."/>
            <person name="Purvine S.O."/>
            <person name="Wright A.T."/>
            <person name="Boxma B."/>
            <person name="Van Alen T."/>
            <person name="Hackstein J.H."/>
            <person name="Baker S.E."/>
            <person name="Grigoriev I.V."/>
            <person name="O'Malley M.A."/>
        </authorList>
    </citation>
    <scope>NUCLEOTIDE SEQUENCE [LARGE SCALE GENOMIC DNA]</scope>
    <source>
        <strain evidence="9 10">S4</strain>
    </source>
</reference>
<gene>
    <name evidence="9" type="ORF">BCR32DRAFT_267109</name>
</gene>
<keyword evidence="7" id="KW-0732">Signal</keyword>
<evidence type="ECO:0000256" key="7">
    <source>
        <dbReference type="SAM" id="SignalP"/>
    </source>
</evidence>
<feature type="active site" description="Charge relay system" evidence="6">
    <location>
        <position position="475"/>
    </location>
</feature>
<dbReference type="PROSITE" id="PS00138">
    <property type="entry name" value="SUBTILASE_SER"/>
    <property type="match status" value="1"/>
</dbReference>
<proteinExistence type="inferred from homology"/>
<name>A0A1Y1XBV5_9FUNG</name>
<dbReference type="PRINTS" id="PR00723">
    <property type="entry name" value="SUBTILISIN"/>
</dbReference>
<dbReference type="InterPro" id="IPR023828">
    <property type="entry name" value="Peptidase_S8_Ser-AS"/>
</dbReference>